<name>A0ABR4CUT1_9HELO</name>
<dbReference type="InterPro" id="IPR010730">
    <property type="entry name" value="HET"/>
</dbReference>
<protein>
    <recommendedName>
        <fullName evidence="1">Heterokaryon incompatibility domain-containing protein</fullName>
    </recommendedName>
</protein>
<proteinExistence type="predicted"/>
<evidence type="ECO:0000313" key="2">
    <source>
        <dbReference type="EMBL" id="KAL2073528.1"/>
    </source>
</evidence>
<sequence>MGNKNCDTCRNLDPSRFELATSCNRYGPDFHQDRYLDISCENMRLNGISGCEGCDLVRRAANFGQKRSTRGAKVEYPFATVTVETFPGRERCTEIVSRTDRVGGEDESSRCYLYTTQDSVASELWPGKGVCYKNQSEFTSQGTLEIAKRWLEECLNNHRGCQNTQDTMMPTRLIKVGAPGSNPLLVVSKGTKGTYVTLSHCWGSPDGPTPLTTTTATIEERKTGIPWDILPKTFQDAITVTRGLDLEYLWVDSLCIIQECPEDWSRESKLMQDVYANAVLNLSADASSNSAAGFGSRHPFYAEVQMDQRGVQLGSGRSPRFDSYGLSHRPDMWDGEHPLRTRAWVFQERNLSSRILHFCKFELAWECDTLTRCECVPETSKGYERGTISYWGQKGASIDVTRGFRSNLCATQSHLSTGSNTVDPRIWSGVVKMYRDLSLTYEFDRPVAIAGLAARAAQQSSMTYMAGLWKEHLPDCLLWCALSGSRKRATSEYPSRSWISMSEPLFLWDSTFEQSSGYRAVVSYATDTSISAGERQVEKLHIKGRVAKAKLNSSNHLEFEGGDGKIWWSLTYDHFDPDVDLEEFETGATLNVLEMLEENDTVWGLVLCEVLSSGSDIDDTKGRYFRRLGRWNCRKEYARGFRTDFQATELFII</sequence>
<comment type="caution">
    <text evidence="2">The sequence shown here is derived from an EMBL/GenBank/DDBJ whole genome shotgun (WGS) entry which is preliminary data.</text>
</comment>
<organism evidence="2 3">
    <name type="scientific">Oculimacula yallundae</name>
    <dbReference type="NCBI Taxonomy" id="86028"/>
    <lineage>
        <taxon>Eukaryota</taxon>
        <taxon>Fungi</taxon>
        <taxon>Dikarya</taxon>
        <taxon>Ascomycota</taxon>
        <taxon>Pezizomycotina</taxon>
        <taxon>Leotiomycetes</taxon>
        <taxon>Helotiales</taxon>
        <taxon>Ploettnerulaceae</taxon>
        <taxon>Oculimacula</taxon>
    </lineage>
</organism>
<dbReference type="PANTHER" id="PTHR33112:SF9">
    <property type="entry name" value="HETEROKARYON INCOMPATIBILITY DOMAIN-CONTAINING PROTEIN"/>
    <property type="match status" value="1"/>
</dbReference>
<dbReference type="Proteomes" id="UP001595075">
    <property type="component" value="Unassembled WGS sequence"/>
</dbReference>
<keyword evidence="3" id="KW-1185">Reference proteome</keyword>
<dbReference type="EMBL" id="JAZHXI010000003">
    <property type="protein sequence ID" value="KAL2073528.1"/>
    <property type="molecule type" value="Genomic_DNA"/>
</dbReference>
<feature type="domain" description="Heterokaryon incompatibility" evidence="1">
    <location>
        <begin position="195"/>
        <end position="348"/>
    </location>
</feature>
<evidence type="ECO:0000313" key="3">
    <source>
        <dbReference type="Proteomes" id="UP001595075"/>
    </source>
</evidence>
<accession>A0ABR4CUT1</accession>
<dbReference type="Pfam" id="PF06985">
    <property type="entry name" value="HET"/>
    <property type="match status" value="1"/>
</dbReference>
<gene>
    <name evidence="2" type="ORF">VTL71DRAFT_10854</name>
</gene>
<reference evidence="2 3" key="1">
    <citation type="journal article" date="2024" name="Commun. Biol.">
        <title>Comparative genomic analysis of thermophilic fungi reveals convergent evolutionary adaptations and gene losses.</title>
        <authorList>
            <person name="Steindorff A.S."/>
            <person name="Aguilar-Pontes M.V."/>
            <person name="Robinson A.J."/>
            <person name="Andreopoulos B."/>
            <person name="LaButti K."/>
            <person name="Kuo A."/>
            <person name="Mondo S."/>
            <person name="Riley R."/>
            <person name="Otillar R."/>
            <person name="Haridas S."/>
            <person name="Lipzen A."/>
            <person name="Grimwood J."/>
            <person name="Schmutz J."/>
            <person name="Clum A."/>
            <person name="Reid I.D."/>
            <person name="Moisan M.C."/>
            <person name="Butler G."/>
            <person name="Nguyen T.T.M."/>
            <person name="Dewar K."/>
            <person name="Conant G."/>
            <person name="Drula E."/>
            <person name="Henrissat B."/>
            <person name="Hansel C."/>
            <person name="Singer S."/>
            <person name="Hutchinson M.I."/>
            <person name="de Vries R.P."/>
            <person name="Natvig D.O."/>
            <person name="Powell A.J."/>
            <person name="Tsang A."/>
            <person name="Grigoriev I.V."/>
        </authorList>
    </citation>
    <scope>NUCLEOTIDE SEQUENCE [LARGE SCALE GENOMIC DNA]</scope>
    <source>
        <strain evidence="2 3">CBS 494.80</strain>
    </source>
</reference>
<dbReference type="PANTHER" id="PTHR33112">
    <property type="entry name" value="DOMAIN PROTEIN, PUTATIVE-RELATED"/>
    <property type="match status" value="1"/>
</dbReference>
<evidence type="ECO:0000259" key="1">
    <source>
        <dbReference type="Pfam" id="PF06985"/>
    </source>
</evidence>